<dbReference type="InterPro" id="IPR026046">
    <property type="entry name" value="UBIAD1"/>
</dbReference>
<dbReference type="NCBIfam" id="NF004751">
    <property type="entry name" value="PRK06080.1-3"/>
    <property type="match status" value="1"/>
</dbReference>
<dbReference type="Proteomes" id="UP001589700">
    <property type="component" value="Unassembled WGS sequence"/>
</dbReference>
<evidence type="ECO:0000256" key="4">
    <source>
        <dbReference type="ARBA" id="ARBA00022679"/>
    </source>
</evidence>
<sequence>MTREPHLPADIDQPGGGDHPDIGGDIAPRSGGATLADWLEGARPRTWPNAFAPVLVGSAAAGLAGGFVWWMGLLALVVSWSFIIGVNYANDYSDGIRGTDDDRVGPLRLVGSGLAAPATVKRVAFFFLGLGGAAGLVLSALSAPWLILVGMVCILAAWFYTGGKTPYGYRGLGEVAVFVFFGLVAVLGTQFTQLQSSGVGTITWYGVVAAIAVGSFSCAVNLTNNLRDIPSDTEAGKITLAVRLGDSNTRGLHAVLELLVPLVATLALIPATPLALLGLLAMPVAWKANGPVRARATGADLIPALGKAGMAMLAWSVLVSCGFFIAAL</sequence>
<dbReference type="InterPro" id="IPR004657">
    <property type="entry name" value="MenA"/>
</dbReference>
<comment type="subcellular location">
    <subcellularLocation>
        <location evidence="8">Cell membrane</location>
        <topology evidence="8">Multi-pass membrane protein</topology>
    </subcellularLocation>
    <subcellularLocation>
        <location evidence="1">Membrane</location>
        <topology evidence="1">Multi-pass membrane protein</topology>
    </subcellularLocation>
</comment>
<dbReference type="GO" id="GO:0046428">
    <property type="term" value="F:1,4-dihydroxy-2-naphthoate polyprenyltransferase activity"/>
    <property type="evidence" value="ECO:0007669"/>
    <property type="project" value="UniProtKB-EC"/>
</dbReference>
<feature type="transmembrane region" description="Helical" evidence="8">
    <location>
        <begin position="172"/>
        <end position="190"/>
    </location>
</feature>
<comment type="pathway">
    <text evidence="8">Quinol/quinone metabolism; menaquinone biosynthesis; menaquinol from 1,4-dihydroxy-2-naphthoate: step 1/2.</text>
</comment>
<proteinExistence type="inferred from homology"/>
<dbReference type="EC" id="2.5.1.74" evidence="8 9"/>
<evidence type="ECO:0000256" key="9">
    <source>
        <dbReference type="NCBIfam" id="TIGR00751"/>
    </source>
</evidence>
<comment type="function">
    <text evidence="8">Conversion of 1,4-dihydroxy-2-naphthoate (DHNA) to demethylmenaquinone (DMK).</text>
</comment>
<dbReference type="PANTHER" id="PTHR13929:SF0">
    <property type="entry name" value="UBIA PRENYLTRANSFERASE DOMAIN-CONTAINING PROTEIN 1"/>
    <property type="match status" value="1"/>
</dbReference>
<reference evidence="11 12" key="1">
    <citation type="submission" date="2024-09" db="EMBL/GenBank/DDBJ databases">
        <authorList>
            <person name="Sun Q."/>
            <person name="Mori K."/>
        </authorList>
    </citation>
    <scope>NUCLEOTIDE SEQUENCE [LARGE SCALE GENOMIC DNA]</scope>
    <source>
        <strain evidence="11 12">CCM 7659</strain>
    </source>
</reference>
<comment type="similarity">
    <text evidence="8">Belongs to the MenA family. Type 1 subfamily.</text>
</comment>
<dbReference type="HAMAP" id="MF_01937">
    <property type="entry name" value="MenA_1"/>
    <property type="match status" value="1"/>
</dbReference>
<keyword evidence="4 8" id="KW-0808">Transferase</keyword>
<dbReference type="Gene3D" id="1.10.357.140">
    <property type="entry name" value="UbiA prenyltransferase"/>
    <property type="match status" value="1"/>
</dbReference>
<evidence type="ECO:0000256" key="10">
    <source>
        <dbReference type="SAM" id="MobiDB-lite"/>
    </source>
</evidence>
<evidence type="ECO:0000256" key="1">
    <source>
        <dbReference type="ARBA" id="ARBA00004141"/>
    </source>
</evidence>
<feature type="region of interest" description="Disordered" evidence="10">
    <location>
        <begin position="1"/>
        <end position="26"/>
    </location>
</feature>
<dbReference type="CDD" id="cd13962">
    <property type="entry name" value="PT_UbiA_UBIAD1"/>
    <property type="match status" value="1"/>
</dbReference>
<protein>
    <recommendedName>
        <fullName evidence="8 9">1,4-dihydroxy-2-naphthoate octaprenyltransferase</fullName>
        <shortName evidence="8">DHNA-octaprenyltransferase</shortName>
        <ecNumber evidence="8 9">2.5.1.74</ecNumber>
    </recommendedName>
</protein>
<feature type="transmembrane region" description="Helical" evidence="8">
    <location>
        <begin position="304"/>
        <end position="327"/>
    </location>
</feature>
<gene>
    <name evidence="8" type="primary">menA</name>
    <name evidence="11" type="ORF">ACFFVD_06595</name>
</gene>
<accession>A0ABV5JRV9</accession>
<dbReference type="PIRSF" id="PIRSF005355">
    <property type="entry name" value="UBIAD1"/>
    <property type="match status" value="1"/>
</dbReference>
<comment type="catalytic activity">
    <reaction evidence="8">
        <text>an all-trans-polyprenyl diphosphate + 1,4-dihydroxy-2-naphthoate + H(+) = a 2-demethylmenaquinol + CO2 + diphosphate</text>
        <dbReference type="Rhea" id="RHEA:26478"/>
        <dbReference type="Rhea" id="RHEA-COMP:9563"/>
        <dbReference type="Rhea" id="RHEA-COMP:9564"/>
        <dbReference type="ChEBI" id="CHEBI:11173"/>
        <dbReference type="ChEBI" id="CHEBI:15378"/>
        <dbReference type="ChEBI" id="CHEBI:16526"/>
        <dbReference type="ChEBI" id="CHEBI:33019"/>
        <dbReference type="ChEBI" id="CHEBI:55437"/>
        <dbReference type="ChEBI" id="CHEBI:58914"/>
        <dbReference type="EC" id="2.5.1.74"/>
    </reaction>
</comment>
<feature type="transmembrane region" description="Helical" evidence="8">
    <location>
        <begin position="258"/>
        <end position="284"/>
    </location>
</feature>
<keyword evidence="6 8" id="KW-1133">Transmembrane helix</keyword>
<evidence type="ECO:0000256" key="6">
    <source>
        <dbReference type="ARBA" id="ARBA00022989"/>
    </source>
</evidence>
<keyword evidence="12" id="KW-1185">Reference proteome</keyword>
<evidence type="ECO:0000256" key="3">
    <source>
        <dbReference type="ARBA" id="ARBA00022475"/>
    </source>
</evidence>
<keyword evidence="5 8" id="KW-0812">Transmembrane</keyword>
<name>A0ABV5JRV9_9ACTN</name>
<dbReference type="InterPro" id="IPR044878">
    <property type="entry name" value="UbiA_sf"/>
</dbReference>
<feature type="transmembrane region" description="Helical" evidence="8">
    <location>
        <begin position="67"/>
        <end position="89"/>
    </location>
</feature>
<dbReference type="EMBL" id="JBHMDY010000004">
    <property type="protein sequence ID" value="MFB9259469.1"/>
    <property type="molecule type" value="Genomic_DNA"/>
</dbReference>
<keyword evidence="7 8" id="KW-0472">Membrane</keyword>
<evidence type="ECO:0000313" key="11">
    <source>
        <dbReference type="EMBL" id="MFB9259469.1"/>
    </source>
</evidence>
<evidence type="ECO:0000256" key="2">
    <source>
        <dbReference type="ARBA" id="ARBA00022428"/>
    </source>
</evidence>
<organism evidence="11 12">
    <name type="scientific">Dietzia aerolata</name>
    <dbReference type="NCBI Taxonomy" id="595984"/>
    <lineage>
        <taxon>Bacteria</taxon>
        <taxon>Bacillati</taxon>
        <taxon>Actinomycetota</taxon>
        <taxon>Actinomycetes</taxon>
        <taxon>Mycobacteriales</taxon>
        <taxon>Dietziaceae</taxon>
        <taxon>Dietzia</taxon>
    </lineage>
</organism>
<dbReference type="NCBIfam" id="TIGR00751">
    <property type="entry name" value="menA"/>
    <property type="match status" value="1"/>
</dbReference>
<dbReference type="RefSeq" id="WP_380023198.1">
    <property type="nucleotide sequence ID" value="NZ_JBHMDY010000004.1"/>
</dbReference>
<evidence type="ECO:0000256" key="5">
    <source>
        <dbReference type="ARBA" id="ARBA00022692"/>
    </source>
</evidence>
<keyword evidence="2 8" id="KW-0474">Menaquinone biosynthesis</keyword>
<evidence type="ECO:0000313" key="12">
    <source>
        <dbReference type="Proteomes" id="UP001589700"/>
    </source>
</evidence>
<feature type="transmembrane region" description="Helical" evidence="8">
    <location>
        <begin position="202"/>
        <end position="222"/>
    </location>
</feature>
<dbReference type="PANTHER" id="PTHR13929">
    <property type="entry name" value="1,4-DIHYDROXY-2-NAPHTHOATE OCTAPRENYLTRANSFERASE"/>
    <property type="match status" value="1"/>
</dbReference>
<dbReference type="InterPro" id="IPR000537">
    <property type="entry name" value="UbiA_prenyltransferase"/>
</dbReference>
<dbReference type="Pfam" id="PF01040">
    <property type="entry name" value="UbiA"/>
    <property type="match status" value="1"/>
</dbReference>
<feature type="transmembrane region" description="Helical" evidence="8">
    <location>
        <begin position="136"/>
        <end position="160"/>
    </location>
</feature>
<comment type="caution">
    <text evidence="11">The sequence shown here is derived from an EMBL/GenBank/DDBJ whole genome shotgun (WGS) entry which is preliminary data.</text>
</comment>
<keyword evidence="3 8" id="KW-1003">Cell membrane</keyword>
<evidence type="ECO:0000256" key="7">
    <source>
        <dbReference type="ARBA" id="ARBA00023136"/>
    </source>
</evidence>
<evidence type="ECO:0000256" key="8">
    <source>
        <dbReference type="HAMAP-Rule" id="MF_01937"/>
    </source>
</evidence>